<dbReference type="InterPro" id="IPR055907">
    <property type="entry name" value="DUF7484"/>
</dbReference>
<proteinExistence type="predicted"/>
<accession>W8CZD2</accession>
<reference evidence="1 2" key="1">
    <citation type="journal article" date="2014" name="FEMS Microbiol. Lett.">
        <title>The genome of the Erwinia amylovora phage PhiEaH1 reveals greater diversity and broadens the applicability of phages for the treatment of fire blight.</title>
        <authorList>
            <person name="Meczker K."/>
            <person name="Domotor D."/>
            <person name="Vass J."/>
            <person name="Rakhely G."/>
            <person name="Schneider G."/>
            <person name="Kovacs T."/>
        </authorList>
    </citation>
    <scope>NUCLEOTIDE SEQUENCE [LARGE SCALE GENOMIC DNA]</scope>
</reference>
<sequence length="276" mass="30606">MSVITKLIADVKAEIPRQVLEIAFLGDMGRENRFASNLDFQIRQKVIDARVWVDLSLQGAEEVNIPLARCEVEQDDQYKTIIRIPKELTGGRIITQVLAFNYTINGVTGMTNNGYNNNSFNMSNEGNSPQMNSAAKILRSASPAPILGSAATRIVGENVILLNDYMGSVKQGNMTVRVGHDPELNTFKPTSVKQLSKFVVYAVKAYIYTNSVITLDMGHLYGGSEIGRIRDIIDGYADCNELYNTYYDEEMIAVNFMNDDTRHGNFLRTLIGGAAS</sequence>
<dbReference type="Proteomes" id="UP000204235">
    <property type="component" value="Segment"/>
</dbReference>
<dbReference type="EMBL" id="KF623294">
    <property type="protein sequence ID" value="AGX01757.1"/>
    <property type="molecule type" value="Genomic_DNA"/>
</dbReference>
<dbReference type="RefSeq" id="YP_009010088.1">
    <property type="nucleotide sequence ID" value="NC_023610.1"/>
</dbReference>
<evidence type="ECO:0000313" key="1">
    <source>
        <dbReference type="EMBL" id="AGX01757.1"/>
    </source>
</evidence>
<name>W8CZD2_9CAUD</name>
<dbReference type="KEGG" id="vg:18500934"/>
<dbReference type="GeneID" id="18500934"/>
<evidence type="ECO:0000313" key="2">
    <source>
        <dbReference type="Proteomes" id="UP000204235"/>
    </source>
</evidence>
<dbReference type="OrthoDB" id="16739at10239"/>
<protein>
    <submittedName>
        <fullName evidence="1">Uncharacterized protein</fullName>
    </submittedName>
</protein>
<dbReference type="Pfam" id="PF24302">
    <property type="entry name" value="DUF7484"/>
    <property type="match status" value="1"/>
</dbReference>
<keyword evidence="2" id="KW-1185">Reference proteome</keyword>
<organism evidence="1 2">
    <name type="scientific">Erwinia phage PhiEaH1</name>
    <dbReference type="NCBI Taxonomy" id="1401669"/>
    <lineage>
        <taxon>Viruses</taxon>
        <taxon>Duplodnaviria</taxon>
        <taxon>Heunggongvirae</taxon>
        <taxon>Uroviricota</taxon>
        <taxon>Caudoviricetes</taxon>
        <taxon>Chimalliviridae</taxon>
        <taxon>Iapetusvirus</taxon>
        <taxon>Iapetusvirus EaH1</taxon>
    </lineage>
</organism>